<dbReference type="InterPro" id="IPR003156">
    <property type="entry name" value="DHHA1_dom"/>
</dbReference>
<dbReference type="InterPro" id="IPR009000">
    <property type="entry name" value="Transl_B-barrel_sf"/>
</dbReference>
<name>A0ABT1SBB8_9FIRM</name>
<dbReference type="InterPro" id="IPR012947">
    <property type="entry name" value="tRNA_SAD"/>
</dbReference>
<protein>
    <submittedName>
        <fullName evidence="7">DHHA1 domain-containing protein</fullName>
    </submittedName>
</protein>
<dbReference type="InterPro" id="IPR051335">
    <property type="entry name" value="Alanyl-tRNA_Editing_Enzymes"/>
</dbReference>
<accession>A0ABT1SBB8</accession>
<evidence type="ECO:0000256" key="1">
    <source>
        <dbReference type="ARBA" id="ARBA00001947"/>
    </source>
</evidence>
<keyword evidence="4" id="KW-0862">Zinc</keyword>
<dbReference type="Gene3D" id="2.40.30.130">
    <property type="match status" value="1"/>
</dbReference>
<evidence type="ECO:0000256" key="4">
    <source>
        <dbReference type="ARBA" id="ARBA00022833"/>
    </source>
</evidence>
<dbReference type="Pfam" id="PF02272">
    <property type="entry name" value="DHHA1"/>
    <property type="match status" value="1"/>
</dbReference>
<evidence type="ECO:0000313" key="8">
    <source>
        <dbReference type="Proteomes" id="UP001524478"/>
    </source>
</evidence>
<dbReference type="Pfam" id="PF07973">
    <property type="entry name" value="tRNA_SAD"/>
    <property type="match status" value="1"/>
</dbReference>
<dbReference type="SUPFAM" id="SSF50447">
    <property type="entry name" value="Translation proteins"/>
    <property type="match status" value="1"/>
</dbReference>
<evidence type="ECO:0000256" key="3">
    <source>
        <dbReference type="ARBA" id="ARBA00022723"/>
    </source>
</evidence>
<dbReference type="Gene3D" id="3.30.980.10">
    <property type="entry name" value="Threonyl-trna Synthetase, Chain A, domain 2"/>
    <property type="match status" value="1"/>
</dbReference>
<dbReference type="SUPFAM" id="SSF55186">
    <property type="entry name" value="ThrRS/AlaRS common domain"/>
    <property type="match status" value="1"/>
</dbReference>
<feature type="domain" description="Alanyl-transfer RNA synthetases family profile" evidence="6">
    <location>
        <begin position="1"/>
        <end position="236"/>
    </location>
</feature>
<keyword evidence="8" id="KW-1185">Reference proteome</keyword>
<gene>
    <name evidence="7" type="ORF">NE686_11665</name>
</gene>
<comment type="caution">
    <text evidence="7">The sequence shown here is derived from an EMBL/GenBank/DDBJ whole genome shotgun (WGS) entry which is preliminary data.</text>
</comment>
<dbReference type="PANTHER" id="PTHR43462:SF1">
    <property type="entry name" value="ALANYL-TRNA EDITING PROTEIN AARSD1"/>
    <property type="match status" value="1"/>
</dbReference>
<evidence type="ECO:0000313" key="7">
    <source>
        <dbReference type="EMBL" id="MCQ4923748.1"/>
    </source>
</evidence>
<feature type="coiled-coil region" evidence="5">
    <location>
        <begin position="259"/>
        <end position="286"/>
    </location>
</feature>
<comment type="cofactor">
    <cofactor evidence="1">
        <name>Zn(2+)</name>
        <dbReference type="ChEBI" id="CHEBI:29105"/>
    </cofactor>
</comment>
<evidence type="ECO:0000256" key="2">
    <source>
        <dbReference type="ARBA" id="ARBA00004496"/>
    </source>
</evidence>
<dbReference type="InterPro" id="IPR018163">
    <property type="entry name" value="Thr/Ala-tRNA-synth_IIc_edit"/>
</dbReference>
<dbReference type="InterPro" id="IPR018165">
    <property type="entry name" value="Ala-tRNA-synth_IIc_core"/>
</dbReference>
<reference evidence="7 8" key="1">
    <citation type="submission" date="2022-06" db="EMBL/GenBank/DDBJ databases">
        <title>Isolation of gut microbiota from human fecal samples.</title>
        <authorList>
            <person name="Pamer E.G."/>
            <person name="Barat B."/>
            <person name="Waligurski E."/>
            <person name="Medina S."/>
            <person name="Paddock L."/>
            <person name="Mostad J."/>
        </authorList>
    </citation>
    <scope>NUCLEOTIDE SEQUENCE [LARGE SCALE GENOMIC DNA]</scope>
    <source>
        <strain evidence="7 8">DFI.7.95</strain>
    </source>
</reference>
<dbReference type="Proteomes" id="UP001524478">
    <property type="component" value="Unassembled WGS sequence"/>
</dbReference>
<dbReference type="PROSITE" id="PS50860">
    <property type="entry name" value="AA_TRNA_LIGASE_II_ALA"/>
    <property type="match status" value="1"/>
</dbReference>
<dbReference type="PANTHER" id="PTHR43462">
    <property type="entry name" value="ALANYL-TRNA EDITING PROTEIN"/>
    <property type="match status" value="1"/>
</dbReference>
<organism evidence="7 8">
    <name type="scientific">Tissierella carlieri</name>
    <dbReference type="NCBI Taxonomy" id="689904"/>
    <lineage>
        <taxon>Bacteria</taxon>
        <taxon>Bacillati</taxon>
        <taxon>Bacillota</taxon>
        <taxon>Tissierellia</taxon>
        <taxon>Tissierellales</taxon>
        <taxon>Tissierellaceae</taxon>
        <taxon>Tissierella</taxon>
    </lineage>
</organism>
<dbReference type="SMART" id="SM00863">
    <property type="entry name" value="tRNA_SAD"/>
    <property type="match status" value="1"/>
</dbReference>
<dbReference type="RefSeq" id="WP_256311634.1">
    <property type="nucleotide sequence ID" value="NZ_JANGAC010000008.1"/>
</dbReference>
<evidence type="ECO:0000259" key="6">
    <source>
        <dbReference type="PROSITE" id="PS50860"/>
    </source>
</evidence>
<dbReference type="Gene3D" id="3.10.310.40">
    <property type="match status" value="1"/>
</dbReference>
<keyword evidence="3" id="KW-0479">Metal-binding</keyword>
<sequence length="401" mass="46422">MTHKLYLDNPYLREIDSRIIDKIYKDGKYYIKLNRTIFYPHLSGGQPGDKGTINGVQVLEVYEEDSNIIHVVKENIHSDKVILNIDWENRLDNMQQHTGQHLLSAAFYKLYNGETVGFHIGQDYVYIDVTLLELSEEEAEKIEVYANRIISSNFEIKSYYIEKNDINKIPVRKQPTVNSDIRIVEIDNIDFSPCAGTHLGNTGEIGLIKIRKWEKYKGNVRIEFVCGSRALFDYRWKNKIIKDIGLLLSSKDTDVFEKVQILYNQKEELEKKNKDLRDELFRYKGDELLRNSIHINNTPFITKIFDETDLKEINIIANHLNNICNSVQAYGSKYENKGQFLISASKDLNINLKDIFKEISGEFEIKGGGSPQTVQGGCSLEDLDKLLNKFLERIKNSIYSN</sequence>
<keyword evidence="5" id="KW-0175">Coiled coil</keyword>
<evidence type="ECO:0000256" key="5">
    <source>
        <dbReference type="SAM" id="Coils"/>
    </source>
</evidence>
<comment type="subcellular location">
    <subcellularLocation>
        <location evidence="2">Cytoplasm</location>
    </subcellularLocation>
</comment>
<dbReference type="EMBL" id="JANGAC010000008">
    <property type="protein sequence ID" value="MCQ4923748.1"/>
    <property type="molecule type" value="Genomic_DNA"/>
</dbReference>
<proteinExistence type="predicted"/>